<dbReference type="PANTHER" id="PTHR46984:SF1">
    <property type="entry name" value="LEUCINE-RICH REPEAT-CONTAINING PROTEIN 71"/>
    <property type="match status" value="1"/>
</dbReference>
<feature type="compositionally biased region" description="Basic and acidic residues" evidence="1">
    <location>
        <begin position="413"/>
        <end position="441"/>
    </location>
</feature>
<feature type="compositionally biased region" description="Basic and acidic residues" evidence="1">
    <location>
        <begin position="1"/>
        <end position="18"/>
    </location>
</feature>
<evidence type="ECO:0000313" key="3">
    <source>
        <dbReference type="Proteomes" id="UP001159405"/>
    </source>
</evidence>
<dbReference type="PANTHER" id="PTHR46984">
    <property type="entry name" value="LEUCINE-RICH REPEAT-CONTAINING PROTEIN 71"/>
    <property type="match status" value="1"/>
</dbReference>
<feature type="compositionally biased region" description="Basic and acidic residues" evidence="1">
    <location>
        <begin position="143"/>
        <end position="161"/>
    </location>
</feature>
<reference evidence="2 3" key="1">
    <citation type="submission" date="2022-05" db="EMBL/GenBank/DDBJ databases">
        <authorList>
            <consortium name="Genoscope - CEA"/>
            <person name="William W."/>
        </authorList>
    </citation>
    <scope>NUCLEOTIDE SEQUENCE [LARGE SCALE GENOMIC DNA]</scope>
</reference>
<sequence length="605" mass="66968">MAKKTTTERADKTDKPEKGSTSGEKGAGDKTPVENAKENEEQPVELGDTMFATLRSVSRMKRALKKSERGNSARPSIAVEIEEEDYLSTFMWYGEPYTPTGNFEVDFCELCTRAGIPTMQVVPRPHRPPTPSVIPQDSTPVGKQDKKDADKSKDDSSKTDEAGMVSGELEEPPTTYTIKEKYHYFKPRVEVETEEEGNKSHIKEIYIRGWKIDERILNILTITLPPLEKLTTIDFWNTGLQDNSLNTLASIASSHLPNLRTLCLDNNPVTLQRYGVFLGEESTIQTLSLRNCYVNDMGAKMIGRALTANKSLTTLNLCYNKITCEGAGFIAKGLRMNRTLLSLNLGSNLIGDNGASKLAEVLSSFSLSHEEIVARRLLISKKNPEETSPSRNLNAPTGGSKDRPASVRSGTHASKEDKKSREKKDSQKKKDNKKQETEKTKKVASTEAVNKSVGKGKKVNTTKGDKKLQQPEQEQPEVVEFPNPLLEIPLKEEGGEIIIPGNRALINLNLSRNKVDVSGVEAFLISIQRQAEVSSSGAKPTGLMRFSLSRNLFPPDNPLYQRLTDLMQTRDPFYKPPQPSPVDETGASTKVSPTLLTFLLVETAP</sequence>
<comment type="caution">
    <text evidence="2">The sequence shown here is derived from an EMBL/GenBank/DDBJ whole genome shotgun (WGS) entry which is preliminary data.</text>
</comment>
<dbReference type="Gene3D" id="3.80.10.10">
    <property type="entry name" value="Ribonuclease Inhibitor"/>
    <property type="match status" value="1"/>
</dbReference>
<proteinExistence type="predicted"/>
<feature type="region of interest" description="Disordered" evidence="1">
    <location>
        <begin position="1"/>
        <end position="51"/>
    </location>
</feature>
<name>A0ABN8MSC1_9CNID</name>
<dbReference type="InterPro" id="IPR053040">
    <property type="entry name" value="LRR-containing_protein_71"/>
</dbReference>
<protein>
    <recommendedName>
        <fullName evidence="4">Leucine-rich repeat-containing protein 71</fullName>
    </recommendedName>
</protein>
<dbReference type="Proteomes" id="UP001159405">
    <property type="component" value="Unassembled WGS sequence"/>
</dbReference>
<evidence type="ECO:0008006" key="4">
    <source>
        <dbReference type="Google" id="ProtNLM"/>
    </source>
</evidence>
<evidence type="ECO:0000313" key="2">
    <source>
        <dbReference type="EMBL" id="CAH3034808.1"/>
    </source>
</evidence>
<feature type="region of interest" description="Disordered" evidence="1">
    <location>
        <begin position="120"/>
        <end position="172"/>
    </location>
</feature>
<accession>A0ABN8MSC1</accession>
<dbReference type="Pfam" id="PF13516">
    <property type="entry name" value="LRR_6"/>
    <property type="match status" value="2"/>
</dbReference>
<dbReference type="InterPro" id="IPR001611">
    <property type="entry name" value="Leu-rich_rpt"/>
</dbReference>
<feature type="region of interest" description="Disordered" evidence="1">
    <location>
        <begin position="383"/>
        <end position="477"/>
    </location>
</feature>
<feature type="compositionally biased region" description="Basic and acidic residues" evidence="1">
    <location>
        <begin position="26"/>
        <end position="40"/>
    </location>
</feature>
<dbReference type="SMART" id="SM00368">
    <property type="entry name" value="LRR_RI"/>
    <property type="match status" value="4"/>
</dbReference>
<organism evidence="2 3">
    <name type="scientific">Porites lobata</name>
    <dbReference type="NCBI Taxonomy" id="104759"/>
    <lineage>
        <taxon>Eukaryota</taxon>
        <taxon>Metazoa</taxon>
        <taxon>Cnidaria</taxon>
        <taxon>Anthozoa</taxon>
        <taxon>Hexacorallia</taxon>
        <taxon>Scleractinia</taxon>
        <taxon>Fungiina</taxon>
        <taxon>Poritidae</taxon>
        <taxon>Porites</taxon>
    </lineage>
</organism>
<dbReference type="SUPFAM" id="SSF52047">
    <property type="entry name" value="RNI-like"/>
    <property type="match status" value="1"/>
</dbReference>
<dbReference type="InterPro" id="IPR032675">
    <property type="entry name" value="LRR_dom_sf"/>
</dbReference>
<evidence type="ECO:0000256" key="1">
    <source>
        <dbReference type="SAM" id="MobiDB-lite"/>
    </source>
</evidence>
<keyword evidence="3" id="KW-1185">Reference proteome</keyword>
<gene>
    <name evidence="2" type="ORF">PLOB_00025335</name>
</gene>
<feature type="compositionally biased region" description="Polar residues" evidence="1">
    <location>
        <begin position="386"/>
        <end position="397"/>
    </location>
</feature>
<dbReference type="EMBL" id="CALNXK010000003">
    <property type="protein sequence ID" value="CAH3034808.1"/>
    <property type="molecule type" value="Genomic_DNA"/>
</dbReference>